<dbReference type="AlphaFoldDB" id="A0AAD4MC12"/>
<organism evidence="2 3">
    <name type="scientific">Multifurca ochricompacta</name>
    <dbReference type="NCBI Taxonomy" id="376703"/>
    <lineage>
        <taxon>Eukaryota</taxon>
        <taxon>Fungi</taxon>
        <taxon>Dikarya</taxon>
        <taxon>Basidiomycota</taxon>
        <taxon>Agaricomycotina</taxon>
        <taxon>Agaricomycetes</taxon>
        <taxon>Russulales</taxon>
        <taxon>Russulaceae</taxon>
        <taxon>Multifurca</taxon>
    </lineage>
</organism>
<name>A0AAD4MC12_9AGAM</name>
<dbReference type="Proteomes" id="UP001203297">
    <property type="component" value="Unassembled WGS sequence"/>
</dbReference>
<feature type="compositionally biased region" description="Basic and acidic residues" evidence="1">
    <location>
        <begin position="141"/>
        <end position="170"/>
    </location>
</feature>
<gene>
    <name evidence="2" type="ORF">B0F90DRAFT_549097</name>
</gene>
<sequence>MPFLPRNCYYLRVSSSLILPLYHVDWMSDRVLHQVVADLRPKIIQKLRAESDAHMGPGLTPTNVKKGTVDVHRGDTYQFAYFLRETEPHSVLIKTRNFVLDTQPLLPASSSTSREETDQRKGSSVKQGKHKSSFVRTNKPQTREDKVTPKNYEGEDSRNSFPRGSEHVDSRGSQADGDENFDIGEDLDTGNGTTNEAHWTTGITTDTNVKVEEGGTLIEIGDDDEPKPKLTLELQYRAFTNFKRCLCVVVEPWPPQRLDTRAPLHTPSAVTRTTSGVAPANLESRTSLVQRAKTPLFLPSDVDDEPALSLSRLETLPSAPLFDEPRTGRDADHVVELDDSDALMQFSQILGATGRVSGADVEEDDEFDGAALFADADETKEL</sequence>
<accession>A0AAD4MC12</accession>
<reference evidence="2" key="1">
    <citation type="journal article" date="2022" name="New Phytol.">
        <title>Evolutionary transition to the ectomycorrhizal habit in the genomes of a hyperdiverse lineage of mushroom-forming fungi.</title>
        <authorList>
            <person name="Looney B."/>
            <person name="Miyauchi S."/>
            <person name="Morin E."/>
            <person name="Drula E."/>
            <person name="Courty P.E."/>
            <person name="Kohler A."/>
            <person name="Kuo A."/>
            <person name="LaButti K."/>
            <person name="Pangilinan J."/>
            <person name="Lipzen A."/>
            <person name="Riley R."/>
            <person name="Andreopoulos W."/>
            <person name="He G."/>
            <person name="Johnson J."/>
            <person name="Nolan M."/>
            <person name="Tritt A."/>
            <person name="Barry K.W."/>
            <person name="Grigoriev I.V."/>
            <person name="Nagy L.G."/>
            <person name="Hibbett D."/>
            <person name="Henrissat B."/>
            <person name="Matheny P.B."/>
            <person name="Labbe J."/>
            <person name="Martin F.M."/>
        </authorList>
    </citation>
    <scope>NUCLEOTIDE SEQUENCE</scope>
    <source>
        <strain evidence="2">BPL690</strain>
    </source>
</reference>
<feature type="compositionally biased region" description="Polar residues" evidence="1">
    <location>
        <begin position="190"/>
        <end position="201"/>
    </location>
</feature>
<proteinExistence type="predicted"/>
<dbReference type="PANTHER" id="PTHR40635:SF1">
    <property type="match status" value="1"/>
</dbReference>
<feature type="region of interest" description="Disordered" evidence="1">
    <location>
        <begin position="105"/>
        <end position="201"/>
    </location>
</feature>
<evidence type="ECO:0000313" key="2">
    <source>
        <dbReference type="EMBL" id="KAI0307285.1"/>
    </source>
</evidence>
<dbReference type="PANTHER" id="PTHR40635">
    <property type="match status" value="1"/>
</dbReference>
<comment type="caution">
    <text evidence="2">The sequence shown here is derived from an EMBL/GenBank/DDBJ whole genome shotgun (WGS) entry which is preliminary data.</text>
</comment>
<protein>
    <submittedName>
        <fullName evidence="2">Uncharacterized protein</fullName>
    </submittedName>
</protein>
<dbReference type="EMBL" id="WTXG01000002">
    <property type="protein sequence ID" value="KAI0307285.1"/>
    <property type="molecule type" value="Genomic_DNA"/>
</dbReference>
<evidence type="ECO:0000313" key="3">
    <source>
        <dbReference type="Proteomes" id="UP001203297"/>
    </source>
</evidence>
<feature type="compositionally biased region" description="Acidic residues" evidence="1">
    <location>
        <begin position="176"/>
        <end position="188"/>
    </location>
</feature>
<keyword evidence="3" id="KW-1185">Reference proteome</keyword>
<evidence type="ECO:0000256" key="1">
    <source>
        <dbReference type="SAM" id="MobiDB-lite"/>
    </source>
</evidence>